<name>F6FPK1_ISOV2</name>
<dbReference type="Gene3D" id="3.40.50.10170">
    <property type="match status" value="1"/>
</dbReference>
<evidence type="ECO:0000313" key="2">
    <source>
        <dbReference type="EMBL" id="AEG44733.1"/>
    </source>
</evidence>
<dbReference type="Proteomes" id="UP000009236">
    <property type="component" value="Chromosome"/>
</dbReference>
<dbReference type="RefSeq" id="WP_013839124.1">
    <property type="nucleotide sequence ID" value="NC_015588.1"/>
</dbReference>
<gene>
    <name evidence="2" type="ordered locus">Isova_1996</name>
</gene>
<keyword evidence="3" id="KW-1185">Reference proteome</keyword>
<dbReference type="AlphaFoldDB" id="F6FPK1"/>
<dbReference type="STRING" id="743718.Isova_1996"/>
<dbReference type="HOGENOM" id="CLU_048251_0_1_11"/>
<dbReference type="PANTHER" id="PTHR33434:SF2">
    <property type="entry name" value="FATTY ACID-BINDING PROTEIN TM_1468"/>
    <property type="match status" value="1"/>
</dbReference>
<dbReference type="GO" id="GO:0008289">
    <property type="term" value="F:lipid binding"/>
    <property type="evidence" value="ECO:0007669"/>
    <property type="project" value="UniProtKB-KW"/>
</dbReference>
<dbReference type="Gene3D" id="3.30.1180.10">
    <property type="match status" value="1"/>
</dbReference>
<dbReference type="eggNOG" id="COG1307">
    <property type="taxonomic scope" value="Bacteria"/>
</dbReference>
<dbReference type="PROSITE" id="PS51482">
    <property type="entry name" value="DEGV"/>
    <property type="match status" value="1"/>
</dbReference>
<reference evidence="2 3" key="1">
    <citation type="submission" date="2011-05" db="EMBL/GenBank/DDBJ databases">
        <title>Complete sequence of Isoptericola variabilis 225.</title>
        <authorList>
            <consortium name="US DOE Joint Genome Institute"/>
            <person name="Lucas S."/>
            <person name="Han J."/>
            <person name="Lapidus A."/>
            <person name="Cheng J.-F."/>
            <person name="Goodwin L."/>
            <person name="Pitluck S."/>
            <person name="Peters L."/>
            <person name="Mikhailova N."/>
            <person name="Zeytun A."/>
            <person name="Han C."/>
            <person name="Tapia R."/>
            <person name="Land M."/>
            <person name="Hauser L."/>
            <person name="Kyrpides N."/>
            <person name="Ivanova N."/>
            <person name="Pagani I."/>
            <person name="Siebers A."/>
            <person name="Allgaier M."/>
            <person name="Thelen M."/>
            <person name="Hugenholtz P."/>
            <person name="Gladden J."/>
            <person name="Woyke T."/>
        </authorList>
    </citation>
    <scope>NUCLEOTIDE SEQUENCE [LARGE SCALE GENOMIC DNA]</scope>
    <source>
        <strain evidence="3">225</strain>
    </source>
</reference>
<dbReference type="NCBIfam" id="TIGR00762">
    <property type="entry name" value="DegV"/>
    <property type="match status" value="1"/>
</dbReference>
<dbReference type="InterPro" id="IPR050270">
    <property type="entry name" value="DegV_domain_contain"/>
</dbReference>
<dbReference type="InterPro" id="IPR043168">
    <property type="entry name" value="DegV_C"/>
</dbReference>
<accession>F6FPK1</accession>
<dbReference type="KEGG" id="iva:Isova_1996"/>
<proteinExistence type="predicted"/>
<dbReference type="PANTHER" id="PTHR33434">
    <property type="entry name" value="DEGV DOMAIN-CONTAINING PROTEIN DR_1986-RELATED"/>
    <property type="match status" value="1"/>
</dbReference>
<dbReference type="EMBL" id="CP002810">
    <property type="protein sequence ID" value="AEG44733.1"/>
    <property type="molecule type" value="Genomic_DNA"/>
</dbReference>
<dbReference type="Pfam" id="PF02645">
    <property type="entry name" value="DegV"/>
    <property type="match status" value="1"/>
</dbReference>
<organism evidence="3">
    <name type="scientific">Isoptericola variabilis (strain 225)</name>
    <dbReference type="NCBI Taxonomy" id="743718"/>
    <lineage>
        <taxon>Bacteria</taxon>
        <taxon>Bacillati</taxon>
        <taxon>Actinomycetota</taxon>
        <taxon>Actinomycetes</taxon>
        <taxon>Micrococcales</taxon>
        <taxon>Promicromonosporaceae</taxon>
        <taxon>Isoptericola</taxon>
    </lineage>
</organism>
<dbReference type="SUPFAM" id="SSF82549">
    <property type="entry name" value="DAK1/DegV-like"/>
    <property type="match status" value="1"/>
</dbReference>
<keyword evidence="1" id="KW-0446">Lipid-binding</keyword>
<dbReference type="InterPro" id="IPR003797">
    <property type="entry name" value="DegV"/>
</dbReference>
<evidence type="ECO:0000256" key="1">
    <source>
        <dbReference type="ARBA" id="ARBA00023121"/>
    </source>
</evidence>
<protein>
    <submittedName>
        <fullName evidence="2">DegV family protein</fullName>
    </submittedName>
</protein>
<evidence type="ECO:0000313" key="3">
    <source>
        <dbReference type="Proteomes" id="UP000009236"/>
    </source>
</evidence>
<sequence>MSEPIAVRVVTDSTACLPDAAARDAGIAVVPLRVLAGDDEWREGVEISPDEVARRIGAGERLTTSQPPPAALLAAYREAAAAGARAVVSVHLSGALSGTVGAAEHAGHRAMLPVRVVDSGTVAMALGFAATEAAACAAAGHDAAHVAARAAEVAGSSETVFLVDSLDHLRRGGRLSAPAAALGTALGVRPLLGVRDGRIELLQRVRTRAAATARLVERAARHAEGLERPGVAVHHLGVPDRADEVAEELHERLGVDVVVSPVSAVLGAHAGPGALAVAVAELGTHRH</sequence>